<reference evidence="4" key="1">
    <citation type="journal article" date="2019" name="Int. J. Syst. Evol. Microbiol.">
        <title>The Global Catalogue of Microorganisms (GCM) 10K type strain sequencing project: providing services to taxonomists for standard genome sequencing and annotation.</title>
        <authorList>
            <consortium name="The Broad Institute Genomics Platform"/>
            <consortium name="The Broad Institute Genome Sequencing Center for Infectious Disease"/>
            <person name="Wu L."/>
            <person name="Ma J."/>
        </authorList>
    </citation>
    <scope>NUCLEOTIDE SEQUENCE [LARGE SCALE GENOMIC DNA]</scope>
    <source>
        <strain evidence="4">CCM 8911</strain>
    </source>
</reference>
<accession>A0ABW4B9H4</accession>
<gene>
    <name evidence="3" type="ORF">ACFQ3L_07455</name>
</gene>
<protein>
    <recommendedName>
        <fullName evidence="5">Cell-wall binding lipoprotein</fullName>
    </recommendedName>
</protein>
<feature type="coiled-coil region" evidence="1">
    <location>
        <begin position="85"/>
        <end position="112"/>
    </location>
</feature>
<dbReference type="RefSeq" id="WP_191987300.1">
    <property type="nucleotide sequence ID" value="NZ_JBHTMO010000023.1"/>
</dbReference>
<evidence type="ECO:0008006" key="5">
    <source>
        <dbReference type="Google" id="ProtNLM"/>
    </source>
</evidence>
<evidence type="ECO:0000313" key="4">
    <source>
        <dbReference type="Proteomes" id="UP001597249"/>
    </source>
</evidence>
<keyword evidence="4" id="KW-1185">Reference proteome</keyword>
<evidence type="ECO:0000256" key="1">
    <source>
        <dbReference type="SAM" id="Coils"/>
    </source>
</evidence>
<sequence>MKKLGALLVGLLLLSGCSAAGINQKAQLQTTTSTLRTQVGIQTKMLTLIDNEAAAFPSTFEKAYAKDPTQDFKAAGPVGVLLTSREQAYKRLEAAQEQIETATTALTKVSSQRSPNLPEAALSNALNSLKLAKLDHKTFDSYYKEMSSAETTFFSTVAQAPDDEAAINAALGRLNEYTSSLSQQAEIIQANLQTVTKDVAALSSAVAKMK</sequence>
<dbReference type="Proteomes" id="UP001597249">
    <property type="component" value="Unassembled WGS sequence"/>
</dbReference>
<feature type="signal peptide" evidence="2">
    <location>
        <begin position="1"/>
        <end position="20"/>
    </location>
</feature>
<dbReference type="EMBL" id="JBHTMO010000023">
    <property type="protein sequence ID" value="MFD1393408.1"/>
    <property type="molecule type" value="Genomic_DNA"/>
</dbReference>
<evidence type="ECO:0000256" key="2">
    <source>
        <dbReference type="SAM" id="SignalP"/>
    </source>
</evidence>
<dbReference type="PROSITE" id="PS51257">
    <property type="entry name" value="PROKAR_LIPOPROTEIN"/>
    <property type="match status" value="1"/>
</dbReference>
<evidence type="ECO:0000313" key="3">
    <source>
        <dbReference type="EMBL" id="MFD1393408.1"/>
    </source>
</evidence>
<keyword evidence="1" id="KW-0175">Coiled coil</keyword>
<feature type="chain" id="PRO_5045575923" description="Cell-wall binding lipoprotein" evidence="2">
    <location>
        <begin position="21"/>
        <end position="210"/>
    </location>
</feature>
<keyword evidence="2" id="KW-0732">Signal</keyword>
<organism evidence="3 4">
    <name type="scientific">Lacticaseibacillus jixianensis</name>
    <dbReference type="NCBI Taxonomy" id="2486012"/>
    <lineage>
        <taxon>Bacteria</taxon>
        <taxon>Bacillati</taxon>
        <taxon>Bacillota</taxon>
        <taxon>Bacilli</taxon>
        <taxon>Lactobacillales</taxon>
        <taxon>Lactobacillaceae</taxon>
        <taxon>Lacticaseibacillus</taxon>
    </lineage>
</organism>
<comment type="caution">
    <text evidence="3">The sequence shown here is derived from an EMBL/GenBank/DDBJ whole genome shotgun (WGS) entry which is preliminary data.</text>
</comment>
<name>A0ABW4B9H4_9LACO</name>
<proteinExistence type="predicted"/>